<dbReference type="PANTHER" id="PTHR23517">
    <property type="entry name" value="RESISTANCE PROTEIN MDTM, PUTATIVE-RELATED-RELATED"/>
    <property type="match status" value="1"/>
</dbReference>
<feature type="transmembrane region" description="Helical" evidence="8">
    <location>
        <begin position="108"/>
        <end position="130"/>
    </location>
</feature>
<keyword evidence="3" id="KW-1003">Cell membrane</keyword>
<feature type="transmembrane region" description="Helical" evidence="8">
    <location>
        <begin position="289"/>
        <end position="321"/>
    </location>
</feature>
<protein>
    <submittedName>
        <fullName evidence="9">MFS transporter</fullName>
    </submittedName>
</protein>
<feature type="transmembrane region" description="Helical" evidence="8">
    <location>
        <begin position="367"/>
        <end position="394"/>
    </location>
</feature>
<evidence type="ECO:0000313" key="9">
    <source>
        <dbReference type="EMBL" id="NJP16974.1"/>
    </source>
</evidence>
<evidence type="ECO:0000256" key="1">
    <source>
        <dbReference type="ARBA" id="ARBA00004651"/>
    </source>
</evidence>
<keyword evidence="2" id="KW-0813">Transport</keyword>
<dbReference type="InterPro" id="IPR036259">
    <property type="entry name" value="MFS_trans_sf"/>
</dbReference>
<name>A0ABX0YXG1_STRTL</name>
<feature type="transmembrane region" description="Helical" evidence="8">
    <location>
        <begin position="151"/>
        <end position="169"/>
    </location>
</feature>
<proteinExistence type="predicted"/>
<dbReference type="PANTHER" id="PTHR23517:SF2">
    <property type="entry name" value="MULTIDRUG RESISTANCE PROTEIN MDTH"/>
    <property type="match status" value="1"/>
</dbReference>
<keyword evidence="4 8" id="KW-0812">Transmembrane</keyword>
<organism evidence="9 10">
    <name type="scientific">Streptomyces thermoviolaceus subsp. thermoviolaceus</name>
    <dbReference type="NCBI Taxonomy" id="66860"/>
    <lineage>
        <taxon>Bacteria</taxon>
        <taxon>Bacillati</taxon>
        <taxon>Actinomycetota</taxon>
        <taxon>Actinomycetes</taxon>
        <taxon>Kitasatosporales</taxon>
        <taxon>Streptomycetaceae</taxon>
        <taxon>Streptomyces</taxon>
    </lineage>
</organism>
<comment type="subcellular location">
    <subcellularLocation>
        <location evidence="1">Cell membrane</location>
        <topology evidence="1">Multi-pass membrane protein</topology>
    </subcellularLocation>
</comment>
<evidence type="ECO:0000256" key="8">
    <source>
        <dbReference type="SAM" id="Phobius"/>
    </source>
</evidence>
<feature type="region of interest" description="Disordered" evidence="7">
    <location>
        <begin position="413"/>
        <end position="439"/>
    </location>
</feature>
<dbReference type="Gene3D" id="1.20.1250.20">
    <property type="entry name" value="MFS general substrate transporter like domains"/>
    <property type="match status" value="1"/>
</dbReference>
<evidence type="ECO:0000256" key="7">
    <source>
        <dbReference type="SAM" id="MobiDB-lite"/>
    </source>
</evidence>
<keyword evidence="5 8" id="KW-1133">Transmembrane helix</keyword>
<comment type="caution">
    <text evidence="9">The sequence shown here is derived from an EMBL/GenBank/DDBJ whole genome shotgun (WGS) entry which is preliminary data.</text>
</comment>
<dbReference type="SUPFAM" id="SSF103473">
    <property type="entry name" value="MFS general substrate transporter"/>
    <property type="match status" value="1"/>
</dbReference>
<feature type="transmembrane region" description="Helical" evidence="8">
    <location>
        <begin position="218"/>
        <end position="243"/>
    </location>
</feature>
<dbReference type="InterPro" id="IPR011701">
    <property type="entry name" value="MFS"/>
</dbReference>
<feature type="compositionally biased region" description="Acidic residues" evidence="7">
    <location>
        <begin position="430"/>
        <end position="439"/>
    </location>
</feature>
<dbReference type="RefSeq" id="WP_125499923.1">
    <property type="nucleotide sequence ID" value="NZ_BMVZ01000027.1"/>
</dbReference>
<dbReference type="Pfam" id="PF07690">
    <property type="entry name" value="MFS_1"/>
    <property type="match status" value="1"/>
</dbReference>
<accession>A0ABX0YXG1</accession>
<feature type="transmembrane region" description="Helical" evidence="8">
    <location>
        <begin position="54"/>
        <end position="76"/>
    </location>
</feature>
<gene>
    <name evidence="9" type="ORF">HCJ95_22520</name>
</gene>
<evidence type="ECO:0000256" key="6">
    <source>
        <dbReference type="ARBA" id="ARBA00023136"/>
    </source>
</evidence>
<dbReference type="Proteomes" id="UP000635996">
    <property type="component" value="Unassembled WGS sequence"/>
</dbReference>
<feature type="transmembrane region" description="Helical" evidence="8">
    <location>
        <begin position="175"/>
        <end position="197"/>
    </location>
</feature>
<sequence length="439" mass="44818">MLTSMARRLGLRTTGPAERRLLTTVAIDATGGGLFLAGATLFYSRVAGLSDAQIGIGLSVLGIVALAATVPNGLLVDRIGPRHALVVLHVWRGVWCCALAFVHSFWQFVTVLVLLGLAEHAGMPALQAYVGSAFGDAERVGVMARVQVLKNAGFLVGALLAAVAVGSGTDAGYRALLLGDGVSFFVASVLMTTVRNVSAVRGRSVRRSALGPLRNAKFALLTCCNGILQLNLSVLVIGMPLWVSRATEAPAAVAPLLIAINTVIAILLQVPLSAGAETVPGAGRHMLRAALSFALMCGTLIAASWAPSALAAALMVMSVVLHTLGEIWHSSGGWGLQFALSPDAERGNYAAAYSLGPTAEGMVGPSLIAGGVVAAGSVGWAALALLFLAAGLGARSVARRAVPRTAAYAAPVGATAEVSSPADRRAEPAGTDDDPAIPR</sequence>
<evidence type="ECO:0000256" key="2">
    <source>
        <dbReference type="ARBA" id="ARBA00022448"/>
    </source>
</evidence>
<evidence type="ECO:0000256" key="3">
    <source>
        <dbReference type="ARBA" id="ARBA00022475"/>
    </source>
</evidence>
<evidence type="ECO:0000256" key="5">
    <source>
        <dbReference type="ARBA" id="ARBA00022989"/>
    </source>
</evidence>
<dbReference type="InterPro" id="IPR050171">
    <property type="entry name" value="MFS_Transporters"/>
</dbReference>
<keyword evidence="6 8" id="KW-0472">Membrane</keyword>
<feature type="transmembrane region" description="Helical" evidence="8">
    <location>
        <begin position="83"/>
        <end position="102"/>
    </location>
</feature>
<evidence type="ECO:0000256" key="4">
    <source>
        <dbReference type="ARBA" id="ARBA00022692"/>
    </source>
</evidence>
<evidence type="ECO:0000313" key="10">
    <source>
        <dbReference type="Proteomes" id="UP000635996"/>
    </source>
</evidence>
<keyword evidence="10" id="KW-1185">Reference proteome</keyword>
<dbReference type="EMBL" id="JAATEL010000030">
    <property type="protein sequence ID" value="NJP16974.1"/>
    <property type="molecule type" value="Genomic_DNA"/>
</dbReference>
<feature type="transmembrane region" description="Helical" evidence="8">
    <location>
        <begin position="21"/>
        <end position="42"/>
    </location>
</feature>
<feature type="transmembrane region" description="Helical" evidence="8">
    <location>
        <begin position="249"/>
        <end position="268"/>
    </location>
</feature>
<reference evidence="9 10" key="1">
    <citation type="submission" date="2020-03" db="EMBL/GenBank/DDBJ databases">
        <title>WGS of actinomycetes isolated from Thailand.</title>
        <authorList>
            <person name="Thawai C."/>
        </authorList>
    </citation>
    <scope>NUCLEOTIDE SEQUENCE [LARGE SCALE GENOMIC DNA]</scope>
    <source>
        <strain evidence="9 10">NBRC 13905</strain>
    </source>
</reference>